<evidence type="ECO:0000313" key="3">
    <source>
        <dbReference type="EMBL" id="GAT34421.1"/>
    </source>
</evidence>
<dbReference type="SUPFAM" id="SSF51735">
    <property type="entry name" value="NAD(P)-binding Rossmann-fold domains"/>
    <property type="match status" value="1"/>
</dbReference>
<dbReference type="EMBL" id="BDCO01000002">
    <property type="protein sequence ID" value="GAT34421.1"/>
    <property type="molecule type" value="Genomic_DNA"/>
</dbReference>
<dbReference type="Gene3D" id="3.30.360.10">
    <property type="entry name" value="Dihydrodipicolinate Reductase, domain 2"/>
    <property type="match status" value="1"/>
</dbReference>
<dbReference type="InterPro" id="IPR055170">
    <property type="entry name" value="GFO_IDH_MocA-like_dom"/>
</dbReference>
<dbReference type="STRING" id="690879.TSACC_22846"/>
<sequence>MKPRIALVGVSGFAGVYYEDLVTRAAAGGLDLVAATVINQEAEPLKCAGLRRAGCRIYSRYEDMLEAEGGRVDLCIIPTGIHLHAPMTLAALEVGWNVLLEKPAAATIAEVEQMKLAEARSGRFVAVAYQHMYAPETMLLKRALCEGLVGELQAVKCLGLWPRDGAYYCRNDWAGRIRVKGRWVLDAPFNNALAHWLNLMIFFTGEKVLRAGSPVSLEAELYRARQIESCDTACFRIGTDSGADVYFWVGHSCARELGPVMEIRGSAGAVRWAGKQIVHRDAKGERIFASCSDSSALRKYLLDAVLARLRDEPVFLCDLDIAGQQTVISNTAFEIAQIHSIEGEYLIPTPEQPGELHIGGIEQQSIRAFAEEKMWSELSTGWTKPPTRTVFAPAIEPAPLVSLVS</sequence>
<dbReference type="InParanoid" id="A0A146GAH3"/>
<comment type="caution">
    <text evidence="3">The sequence shown here is derived from an EMBL/GenBank/DDBJ whole genome shotgun (WGS) entry which is preliminary data.</text>
</comment>
<dbReference type="InterPro" id="IPR052515">
    <property type="entry name" value="Gfo/Idh/MocA_Oxidoreductase"/>
</dbReference>
<organism evidence="3 4">
    <name type="scientific">Terrimicrobium sacchariphilum</name>
    <dbReference type="NCBI Taxonomy" id="690879"/>
    <lineage>
        <taxon>Bacteria</taxon>
        <taxon>Pseudomonadati</taxon>
        <taxon>Verrucomicrobiota</taxon>
        <taxon>Terrimicrobiia</taxon>
        <taxon>Terrimicrobiales</taxon>
        <taxon>Terrimicrobiaceae</taxon>
        <taxon>Terrimicrobium</taxon>
    </lineage>
</organism>
<dbReference type="Pfam" id="PF22725">
    <property type="entry name" value="GFO_IDH_MocA_C3"/>
    <property type="match status" value="1"/>
</dbReference>
<dbReference type="SUPFAM" id="SSF55347">
    <property type="entry name" value="Glyceraldehyde-3-phosphate dehydrogenase-like, C-terminal domain"/>
    <property type="match status" value="1"/>
</dbReference>
<dbReference type="Gene3D" id="3.40.50.720">
    <property type="entry name" value="NAD(P)-binding Rossmann-like Domain"/>
    <property type="match status" value="1"/>
</dbReference>
<dbReference type="InterPro" id="IPR000683">
    <property type="entry name" value="Gfo/Idh/MocA-like_OxRdtase_N"/>
</dbReference>
<feature type="domain" description="GFO/IDH/MocA-like oxidoreductase" evidence="2">
    <location>
        <begin position="140"/>
        <end position="270"/>
    </location>
</feature>
<dbReference type="RefSeq" id="WP_075080052.1">
    <property type="nucleotide sequence ID" value="NZ_BDCO01000002.1"/>
</dbReference>
<dbReference type="PANTHER" id="PTHR43249">
    <property type="entry name" value="UDP-N-ACETYL-2-AMINO-2-DEOXY-D-GLUCURONATE OXIDASE"/>
    <property type="match status" value="1"/>
</dbReference>
<keyword evidence="4" id="KW-1185">Reference proteome</keyword>
<dbReference type="Pfam" id="PF01408">
    <property type="entry name" value="GFO_IDH_MocA"/>
    <property type="match status" value="1"/>
</dbReference>
<gene>
    <name evidence="3" type="ORF">TSACC_22846</name>
</gene>
<feature type="domain" description="Gfo/Idh/MocA-like oxidoreductase N-terminal" evidence="1">
    <location>
        <begin position="4"/>
        <end position="129"/>
    </location>
</feature>
<dbReference type="Proteomes" id="UP000076023">
    <property type="component" value="Unassembled WGS sequence"/>
</dbReference>
<dbReference type="AlphaFoldDB" id="A0A146GAH3"/>
<dbReference type="PANTHER" id="PTHR43249:SF1">
    <property type="entry name" value="D-GLUCOSIDE 3-DEHYDROGENASE"/>
    <property type="match status" value="1"/>
</dbReference>
<evidence type="ECO:0000259" key="2">
    <source>
        <dbReference type="Pfam" id="PF22725"/>
    </source>
</evidence>
<protein>
    <submittedName>
        <fullName evidence="3">Predicted dehydrogenase</fullName>
    </submittedName>
</protein>
<evidence type="ECO:0000313" key="4">
    <source>
        <dbReference type="Proteomes" id="UP000076023"/>
    </source>
</evidence>
<name>A0A146GAH3_TERSA</name>
<accession>A0A146GAH3</accession>
<reference evidence="4" key="1">
    <citation type="journal article" date="2017" name="Genome Announc.">
        <title>Draft Genome Sequence of Terrimicrobium sacchariphilum NM-5T, a Facultative Anaerobic Soil Bacterium of the Class Spartobacteria.</title>
        <authorList>
            <person name="Qiu Y.L."/>
            <person name="Tourlousse D.M."/>
            <person name="Matsuura N."/>
            <person name="Ohashi A."/>
            <person name="Sekiguchi Y."/>
        </authorList>
    </citation>
    <scope>NUCLEOTIDE SEQUENCE [LARGE SCALE GENOMIC DNA]</scope>
    <source>
        <strain evidence="4">NM-5</strain>
    </source>
</reference>
<evidence type="ECO:0000259" key="1">
    <source>
        <dbReference type="Pfam" id="PF01408"/>
    </source>
</evidence>
<dbReference type="InterPro" id="IPR036291">
    <property type="entry name" value="NAD(P)-bd_dom_sf"/>
</dbReference>
<proteinExistence type="predicted"/>
<dbReference type="OrthoDB" id="9781966at2"/>
<dbReference type="GO" id="GO:0000166">
    <property type="term" value="F:nucleotide binding"/>
    <property type="evidence" value="ECO:0007669"/>
    <property type="project" value="InterPro"/>
</dbReference>